<dbReference type="EMBL" id="CM000128">
    <property type="protein sequence ID" value="EEC74521.1"/>
    <property type="molecule type" value="Genomic_DNA"/>
</dbReference>
<evidence type="ECO:0000313" key="3">
    <source>
        <dbReference type="Proteomes" id="UP000007015"/>
    </source>
</evidence>
<evidence type="ECO:0000256" key="1">
    <source>
        <dbReference type="SAM" id="MobiDB-lite"/>
    </source>
</evidence>
<dbReference type="Proteomes" id="UP000007015">
    <property type="component" value="Chromosome 3"/>
</dbReference>
<reference evidence="2 3" key="1">
    <citation type="journal article" date="2005" name="PLoS Biol.">
        <title>The genomes of Oryza sativa: a history of duplications.</title>
        <authorList>
            <person name="Yu J."/>
            <person name="Wang J."/>
            <person name="Lin W."/>
            <person name="Li S."/>
            <person name="Li H."/>
            <person name="Zhou J."/>
            <person name="Ni P."/>
            <person name="Dong W."/>
            <person name="Hu S."/>
            <person name="Zeng C."/>
            <person name="Zhang J."/>
            <person name="Zhang Y."/>
            <person name="Li R."/>
            <person name="Xu Z."/>
            <person name="Li S."/>
            <person name="Li X."/>
            <person name="Zheng H."/>
            <person name="Cong L."/>
            <person name="Lin L."/>
            <person name="Yin J."/>
            <person name="Geng J."/>
            <person name="Li G."/>
            <person name="Shi J."/>
            <person name="Liu J."/>
            <person name="Lv H."/>
            <person name="Li J."/>
            <person name="Wang J."/>
            <person name="Deng Y."/>
            <person name="Ran L."/>
            <person name="Shi X."/>
            <person name="Wang X."/>
            <person name="Wu Q."/>
            <person name="Li C."/>
            <person name="Ren X."/>
            <person name="Wang J."/>
            <person name="Wang X."/>
            <person name="Li D."/>
            <person name="Liu D."/>
            <person name="Zhang X."/>
            <person name="Ji Z."/>
            <person name="Zhao W."/>
            <person name="Sun Y."/>
            <person name="Zhang Z."/>
            <person name="Bao J."/>
            <person name="Han Y."/>
            <person name="Dong L."/>
            <person name="Ji J."/>
            <person name="Chen P."/>
            <person name="Wu S."/>
            <person name="Liu J."/>
            <person name="Xiao Y."/>
            <person name="Bu D."/>
            <person name="Tan J."/>
            <person name="Yang L."/>
            <person name="Ye C."/>
            <person name="Zhang J."/>
            <person name="Xu J."/>
            <person name="Zhou Y."/>
            <person name="Yu Y."/>
            <person name="Zhang B."/>
            <person name="Zhuang S."/>
            <person name="Wei H."/>
            <person name="Liu B."/>
            <person name="Lei M."/>
            <person name="Yu H."/>
            <person name="Li Y."/>
            <person name="Xu H."/>
            <person name="Wei S."/>
            <person name="He X."/>
            <person name="Fang L."/>
            <person name="Zhang Z."/>
            <person name="Zhang Y."/>
            <person name="Huang X."/>
            <person name="Su Z."/>
            <person name="Tong W."/>
            <person name="Li J."/>
            <person name="Tong Z."/>
            <person name="Li S."/>
            <person name="Ye J."/>
            <person name="Wang L."/>
            <person name="Fang L."/>
            <person name="Lei T."/>
            <person name="Chen C."/>
            <person name="Chen H."/>
            <person name="Xu Z."/>
            <person name="Li H."/>
            <person name="Huang H."/>
            <person name="Zhang F."/>
            <person name="Xu H."/>
            <person name="Li N."/>
            <person name="Zhao C."/>
            <person name="Li S."/>
            <person name="Dong L."/>
            <person name="Huang Y."/>
            <person name="Li L."/>
            <person name="Xi Y."/>
            <person name="Qi Q."/>
            <person name="Li W."/>
            <person name="Zhang B."/>
            <person name="Hu W."/>
            <person name="Zhang Y."/>
            <person name="Tian X."/>
            <person name="Jiao Y."/>
            <person name="Liang X."/>
            <person name="Jin J."/>
            <person name="Gao L."/>
            <person name="Zheng W."/>
            <person name="Hao B."/>
            <person name="Liu S."/>
            <person name="Wang W."/>
            <person name="Yuan L."/>
            <person name="Cao M."/>
            <person name="McDermott J."/>
            <person name="Samudrala R."/>
            <person name="Wang J."/>
            <person name="Wong G.K."/>
            <person name="Yang H."/>
        </authorList>
    </citation>
    <scope>NUCLEOTIDE SEQUENCE [LARGE SCALE GENOMIC DNA]</scope>
    <source>
        <strain evidence="3">cv. 93-11</strain>
    </source>
</reference>
<accession>B8ANB7</accession>
<protein>
    <submittedName>
        <fullName evidence="2">Uncharacterized protein</fullName>
    </submittedName>
</protein>
<dbReference type="AlphaFoldDB" id="B8ANB7"/>
<dbReference type="HOGENOM" id="CLU_1071129_0_0_1"/>
<feature type="compositionally biased region" description="Basic and acidic residues" evidence="1">
    <location>
        <begin position="215"/>
        <end position="252"/>
    </location>
</feature>
<dbReference type="Gramene" id="BGIOSGA011452-TA">
    <property type="protein sequence ID" value="BGIOSGA011452-PA"/>
    <property type="gene ID" value="BGIOSGA011452"/>
</dbReference>
<feature type="region of interest" description="Disordered" evidence="1">
    <location>
        <begin position="159"/>
        <end position="260"/>
    </location>
</feature>
<organism evidence="2 3">
    <name type="scientific">Oryza sativa subsp. indica</name>
    <name type="common">Rice</name>
    <dbReference type="NCBI Taxonomy" id="39946"/>
    <lineage>
        <taxon>Eukaryota</taxon>
        <taxon>Viridiplantae</taxon>
        <taxon>Streptophyta</taxon>
        <taxon>Embryophyta</taxon>
        <taxon>Tracheophyta</taxon>
        <taxon>Spermatophyta</taxon>
        <taxon>Magnoliopsida</taxon>
        <taxon>Liliopsida</taxon>
        <taxon>Poales</taxon>
        <taxon>Poaceae</taxon>
        <taxon>BOP clade</taxon>
        <taxon>Oryzoideae</taxon>
        <taxon>Oryzeae</taxon>
        <taxon>Oryzinae</taxon>
        <taxon>Oryza</taxon>
        <taxon>Oryza sativa</taxon>
    </lineage>
</organism>
<name>B8ANB7_ORYSI</name>
<proteinExistence type="predicted"/>
<sequence>MARVSLGEVTRESPAALRRSPAVIRGGGDGLRELGECSSARERVFDQGREEAHGFRPDPIVGEREVEGQHVLRSNNGDFGDRSNTFESTLLTPFLHHLWGASLEELGFQGGWRRLERVETQGEVREVEEWPRVGVGGRQREWTASVRGDGRSFAKVVRSGSPMANQGGGWRPRPPFRPPNRFWRGDAGGRGRFRPLRVGRQEPQGPHPPPPDLNRGVEDGKAKHEEMLQAAEEKGKQGKDTLKTEGRKEGSRSKSTGIKC</sequence>
<keyword evidence="3" id="KW-1185">Reference proteome</keyword>
<gene>
    <name evidence="2" type="ORF">OsI_10023</name>
</gene>
<evidence type="ECO:0000313" key="2">
    <source>
        <dbReference type="EMBL" id="EEC74521.1"/>
    </source>
</evidence>